<proteinExistence type="predicted"/>
<evidence type="ECO:0000313" key="1">
    <source>
        <dbReference type="EMBL" id="CAD2218505.1"/>
    </source>
</evidence>
<name>A0A7G2CGM7_9TRYP</name>
<keyword evidence="2" id="KW-1185">Reference proteome</keyword>
<dbReference type="EMBL" id="LR877155">
    <property type="protein sequence ID" value="CAD2218505.1"/>
    <property type="molecule type" value="Genomic_DNA"/>
</dbReference>
<accession>A0A7G2CGM7</accession>
<gene>
    <name evidence="1" type="ORF">ADEAN_000599400</name>
</gene>
<sequence length="412" mass="47932">MDQTILKDLTVYVNFNDTQTDENEKYILSSIDDVTMERPRKVHHITTNTMLQNQNPNSDEKNKTILFLKNFLKEDENVYTEVQHADPFQHRLQCMINIHLQNEHENEKDGAVTYAVYNRQMPVLDITLYEEGKKEEEQKKETHKISALESILLKRIRLENDPSAIVKEIRNFFNGSILLREKSGEQKAPLFLAVESNAFSTLNSENDAVLYARVEAFIKQEYNANSCLILRRDGYPLWFPTEDTLLPIPPRKFEPLTEKVAKLRAQLQNENNKEKEVSLSEEILTSMPVIPGALTILDRYAFRYFMQYLVLSGVFDVLVMVDHSSSTIQDLYDEHKKNNKSEDEAAKTVVQQLSTLMRFEAHWLDLYLPTAVSVLSFPHHNKNRDWTALLEHQLLSNVAYFENCKVIAMEEK</sequence>
<dbReference type="VEuPathDB" id="TriTrypDB:ADEAN_000599400"/>
<reference evidence="1 2" key="1">
    <citation type="submission" date="2020-08" db="EMBL/GenBank/DDBJ databases">
        <authorList>
            <person name="Newling K."/>
            <person name="Davey J."/>
            <person name="Forrester S."/>
        </authorList>
    </citation>
    <scope>NUCLEOTIDE SEQUENCE [LARGE SCALE GENOMIC DNA]</scope>
    <source>
        <strain evidence="2">Crithidia deanei Carvalho (ATCC PRA-265)</strain>
    </source>
</reference>
<protein>
    <submittedName>
        <fullName evidence="1">Uncharacterized protein</fullName>
    </submittedName>
</protein>
<evidence type="ECO:0000313" key="2">
    <source>
        <dbReference type="Proteomes" id="UP000515908"/>
    </source>
</evidence>
<dbReference type="Proteomes" id="UP000515908">
    <property type="component" value="Chromosome 11"/>
</dbReference>
<organism evidence="1 2">
    <name type="scientific">Angomonas deanei</name>
    <dbReference type="NCBI Taxonomy" id="59799"/>
    <lineage>
        <taxon>Eukaryota</taxon>
        <taxon>Discoba</taxon>
        <taxon>Euglenozoa</taxon>
        <taxon>Kinetoplastea</taxon>
        <taxon>Metakinetoplastina</taxon>
        <taxon>Trypanosomatida</taxon>
        <taxon>Trypanosomatidae</taxon>
        <taxon>Strigomonadinae</taxon>
        <taxon>Angomonas</taxon>
    </lineage>
</organism>
<dbReference type="AlphaFoldDB" id="A0A7G2CGM7"/>